<dbReference type="RefSeq" id="WP_015831388.1">
    <property type="nucleotide sequence ID" value="NC_012968.1"/>
</dbReference>
<keyword evidence="5 6" id="KW-0411">Iron-sulfur</keyword>
<accession>C6WTM8</accession>
<name>C6WTM8_METML</name>
<comment type="catalytic activity">
    <reaction evidence="6">
        <text>glycolate + A = glyoxylate + AH2</text>
        <dbReference type="Rhea" id="RHEA:21264"/>
        <dbReference type="ChEBI" id="CHEBI:13193"/>
        <dbReference type="ChEBI" id="CHEBI:17499"/>
        <dbReference type="ChEBI" id="CHEBI:29805"/>
        <dbReference type="ChEBI" id="CHEBI:36655"/>
        <dbReference type="EC" id="1.1.99.14"/>
    </reaction>
</comment>
<evidence type="ECO:0000256" key="4">
    <source>
        <dbReference type="ARBA" id="ARBA00023004"/>
    </source>
</evidence>
<reference evidence="8 9" key="2">
    <citation type="journal article" date="2011" name="J. Bacteriol.">
        <title>Genomes of three methylotrophs from a single niche uncover genetic and metabolic divergence of Methylophilaceae.</title>
        <authorList>
            <person name="Lapidus A."/>
            <person name="Clum A."/>
            <person name="Labutti K."/>
            <person name="Kaluzhnaya M.G."/>
            <person name="Lim S."/>
            <person name="Beck D.A."/>
            <person name="Glavina Del Rio T."/>
            <person name="Nolan M."/>
            <person name="Mavromatis K."/>
            <person name="Huntemann M."/>
            <person name="Lucas S."/>
            <person name="Lidstrom M.E."/>
            <person name="Ivanova N."/>
            <person name="Chistoserdova L."/>
        </authorList>
    </citation>
    <scope>NUCLEOTIDE SEQUENCE [LARGE SCALE GENOMIC DNA]</scope>
    <source>
        <strain evidence="9">JLW8 / ATCC BAA-1282 / DSM 17540</strain>
    </source>
</reference>
<dbReference type="Pfam" id="PF13183">
    <property type="entry name" value="Fer4_8"/>
    <property type="match status" value="1"/>
</dbReference>
<proteinExistence type="predicted"/>
<dbReference type="STRING" id="583345.Mmol_0440"/>
<dbReference type="InterPro" id="IPR017896">
    <property type="entry name" value="4Fe4S_Fe-S-bd"/>
</dbReference>
<dbReference type="EC" id="1.1.99.14" evidence="6"/>
<dbReference type="Gene3D" id="1.10.1060.10">
    <property type="entry name" value="Alpha-helical ferredoxin"/>
    <property type="match status" value="1"/>
</dbReference>
<keyword evidence="3" id="KW-0677">Repeat</keyword>
<dbReference type="InterPro" id="IPR012257">
    <property type="entry name" value="Glc_ox_4Fe-4S"/>
</dbReference>
<dbReference type="PIRSF" id="PIRSF000139">
    <property type="entry name" value="Glc_ox_4Fe-4S"/>
    <property type="match status" value="1"/>
</dbReference>
<dbReference type="GO" id="GO:0046872">
    <property type="term" value="F:metal ion binding"/>
    <property type="evidence" value="ECO:0007669"/>
    <property type="project" value="UniProtKB-UniRule"/>
</dbReference>
<protein>
    <recommendedName>
        <fullName evidence="6">Glycolate oxidase iron-sulfur subunit</fullName>
        <ecNumber evidence="6">1.1.99.14</ecNumber>
    </recommendedName>
</protein>
<dbReference type="GO" id="GO:0051539">
    <property type="term" value="F:4 iron, 4 sulfur cluster binding"/>
    <property type="evidence" value="ECO:0007669"/>
    <property type="project" value="UniProtKB-UniRule"/>
</dbReference>
<evidence type="ECO:0000256" key="6">
    <source>
        <dbReference type="PIRNR" id="PIRNR000139"/>
    </source>
</evidence>
<dbReference type="Proteomes" id="UP000002742">
    <property type="component" value="Chromosome"/>
</dbReference>
<feature type="domain" description="4Fe-4S ferredoxin-type" evidence="7">
    <location>
        <begin position="6"/>
        <end position="35"/>
    </location>
</feature>
<evidence type="ECO:0000256" key="5">
    <source>
        <dbReference type="ARBA" id="ARBA00023014"/>
    </source>
</evidence>
<keyword evidence="2 6" id="KW-0479">Metal-binding</keyword>
<evidence type="ECO:0000256" key="2">
    <source>
        <dbReference type="ARBA" id="ARBA00022723"/>
    </source>
</evidence>
<evidence type="ECO:0000313" key="9">
    <source>
        <dbReference type="Proteomes" id="UP000002742"/>
    </source>
</evidence>
<dbReference type="eggNOG" id="COG0247">
    <property type="taxonomic scope" value="Bacteria"/>
</dbReference>
<dbReference type="PROSITE" id="PS00198">
    <property type="entry name" value="4FE4S_FER_1"/>
    <property type="match status" value="2"/>
</dbReference>
<dbReference type="GO" id="GO:0019154">
    <property type="term" value="F:glycolate dehydrogenase activity"/>
    <property type="evidence" value="ECO:0007669"/>
    <property type="project" value="UniProtKB-EC"/>
</dbReference>
<evidence type="ECO:0000313" key="8">
    <source>
        <dbReference type="EMBL" id="ACT47350.1"/>
    </source>
</evidence>
<dbReference type="InterPro" id="IPR004017">
    <property type="entry name" value="Cys_rich_dom"/>
</dbReference>
<dbReference type="InterPro" id="IPR009051">
    <property type="entry name" value="Helical_ferredxn"/>
</dbReference>
<keyword evidence="6" id="KW-0249">Electron transport</keyword>
<comment type="catalytic activity">
    <reaction evidence="6">
        <text>(R)-lactate + A = pyruvate + AH2</text>
        <dbReference type="Rhea" id="RHEA:15089"/>
        <dbReference type="ChEBI" id="CHEBI:13193"/>
        <dbReference type="ChEBI" id="CHEBI:15361"/>
        <dbReference type="ChEBI" id="CHEBI:16004"/>
        <dbReference type="ChEBI" id="CHEBI:17499"/>
    </reaction>
</comment>
<dbReference type="OrthoDB" id="9765258at2"/>
<comment type="cofactor">
    <cofactor evidence="6">
        <name>[4Fe-4S] cluster</name>
        <dbReference type="ChEBI" id="CHEBI:49883"/>
    </cofactor>
    <text evidence="6">Binds 2 [4Fe-4S] clusters.</text>
</comment>
<reference evidence="9" key="1">
    <citation type="submission" date="2009-07" db="EMBL/GenBank/DDBJ databases">
        <title>Complete sequence of Methylotenera mobilis JLW8.</title>
        <authorList>
            <consortium name="US DOE Joint Genome Institute"/>
            <person name="Lucas S."/>
            <person name="Copeland A."/>
            <person name="Lapidus A."/>
            <person name="Glavina del Rio T."/>
            <person name="Tice H."/>
            <person name="Bruce D."/>
            <person name="Goodwin L."/>
            <person name="Pitluck S."/>
            <person name="LaButti K.M."/>
            <person name="Clum A."/>
            <person name="Larimer F."/>
            <person name="Land M."/>
            <person name="Hauser L."/>
            <person name="Kyrpides N."/>
            <person name="Mikhailova N."/>
            <person name="Kayluzhnaya M."/>
            <person name="Chistoserdova L."/>
        </authorList>
    </citation>
    <scope>NUCLEOTIDE SEQUENCE [LARGE SCALE GENOMIC DNA]</scope>
    <source>
        <strain evidence="9">JLW8 / ATCC BAA-1282 / DSM 17540</strain>
    </source>
</reference>
<dbReference type="Pfam" id="PF02754">
    <property type="entry name" value="CCG"/>
    <property type="match status" value="2"/>
</dbReference>
<feature type="domain" description="4Fe-4S ferredoxin-type" evidence="7">
    <location>
        <begin position="57"/>
        <end position="85"/>
    </location>
</feature>
<dbReference type="HOGENOM" id="CLU_023081_0_1_4"/>
<keyword evidence="6" id="KW-0813">Transport</keyword>
<dbReference type="KEGG" id="mmb:Mmol_0440"/>
<keyword evidence="1 6" id="KW-0004">4Fe-4S</keyword>
<dbReference type="SUPFAM" id="SSF46548">
    <property type="entry name" value="alpha-helical ferredoxin"/>
    <property type="match status" value="1"/>
</dbReference>
<dbReference type="EMBL" id="CP001672">
    <property type="protein sequence ID" value="ACT47350.1"/>
    <property type="molecule type" value="Genomic_DNA"/>
</dbReference>
<evidence type="ECO:0000256" key="1">
    <source>
        <dbReference type="ARBA" id="ARBA00022485"/>
    </source>
</evidence>
<dbReference type="InterPro" id="IPR017900">
    <property type="entry name" value="4Fe4S_Fe_S_CS"/>
</dbReference>
<gene>
    <name evidence="8" type="ordered locus">Mmol_0440</name>
</gene>
<sequence length="391" mass="42220">MTLSLKELTAEADRCVACGLCLPHCPTYRKTGSEADSPRGRIQLIRAVSQDILPNNARFKEHIDLCLSCRSCESACPNSVSYGALVDTTRALYIKKESHWLSLAKPFIRYRALSYIGTWPLWLLSKAKLLGTLKRMVPAARLLPTIPKPIVWKSLYPATQTKRGAVSLFLGCASNAFDNQTLSASIDVLNALGYDVHVPKAQTCCGSIVRQAGDAVEADALIAKNSASFERTMPILTVASGCGSGLQDYLATHQVQDISTFLINCDWSTAQLAPLQQRIFVQDPCSLRNGQKAQKTVYDLLKKIPTADIQALPGNGQCCGGAGAYAITQPEMANTLLNDKLAAIKSNQVSILATSNIGCSLHITQGLAHAGLDVHVLHPIQIIAKQMGFKA</sequence>
<dbReference type="PROSITE" id="PS51379">
    <property type="entry name" value="4FE4S_FER_2"/>
    <property type="match status" value="2"/>
</dbReference>
<dbReference type="AlphaFoldDB" id="C6WTM8"/>
<keyword evidence="9" id="KW-1185">Reference proteome</keyword>
<organism evidence="8 9">
    <name type="scientific">Methylotenera mobilis (strain JLW8 / ATCC BAA-1282 / DSM 17540)</name>
    <dbReference type="NCBI Taxonomy" id="583345"/>
    <lineage>
        <taxon>Bacteria</taxon>
        <taxon>Pseudomonadati</taxon>
        <taxon>Pseudomonadota</taxon>
        <taxon>Betaproteobacteria</taxon>
        <taxon>Nitrosomonadales</taxon>
        <taxon>Methylophilaceae</taxon>
        <taxon>Methylotenera</taxon>
    </lineage>
</organism>
<dbReference type="PANTHER" id="PTHR32479">
    <property type="entry name" value="GLYCOLATE OXIDASE IRON-SULFUR SUBUNIT"/>
    <property type="match status" value="1"/>
</dbReference>
<keyword evidence="4 6" id="KW-0408">Iron</keyword>
<evidence type="ECO:0000259" key="7">
    <source>
        <dbReference type="PROSITE" id="PS51379"/>
    </source>
</evidence>
<comment type="function">
    <text evidence="6">Component of a complex that catalyzes the oxidation of glycolate to glyoxylate.</text>
</comment>
<dbReference type="PANTHER" id="PTHR32479:SF17">
    <property type="entry name" value="GLYCOLATE OXIDASE IRON-SULFUR SUBUNIT"/>
    <property type="match status" value="1"/>
</dbReference>
<evidence type="ECO:0000256" key="3">
    <source>
        <dbReference type="ARBA" id="ARBA00022737"/>
    </source>
</evidence>